<evidence type="ECO:0000313" key="2">
    <source>
        <dbReference type="Proteomes" id="UP001056649"/>
    </source>
</evidence>
<accession>A0A9J6ZYM2</accession>
<organism evidence="1 2">
    <name type="scientific">Candidatus Endoriftia persephonae</name>
    <dbReference type="NCBI Taxonomy" id="393765"/>
    <lineage>
        <taxon>Bacteria</taxon>
        <taxon>Pseudomonadati</taxon>
        <taxon>Pseudomonadota</taxon>
        <taxon>Gammaproteobacteria</taxon>
        <taxon>Chromatiales</taxon>
        <taxon>Sedimenticolaceae</taxon>
        <taxon>Candidatus Endoriftia</taxon>
    </lineage>
</organism>
<dbReference type="EMBL" id="CP090569">
    <property type="protein sequence ID" value="USF87791.1"/>
    <property type="molecule type" value="Genomic_DNA"/>
</dbReference>
<dbReference type="AlphaFoldDB" id="A0A9J6ZYM2"/>
<proteinExistence type="predicted"/>
<dbReference type="RefSeq" id="WP_005961378.1">
    <property type="nucleotide sequence ID" value="NZ_CP090569.1"/>
</dbReference>
<name>A0A9J6ZYM2_9GAMM</name>
<reference evidence="1" key="1">
    <citation type="journal article" date="2022" name="Mol. Ecol. Resour.">
        <title>The complete and closed genome of the facultative generalist Candidatus Endoriftia persephone from deep-sea hydrothermal vents.</title>
        <authorList>
            <person name="de Oliveira A.L."/>
            <person name="Srivastava A."/>
            <person name="Espada-Hinojosa S."/>
            <person name="Bright M."/>
        </authorList>
    </citation>
    <scope>NUCLEOTIDE SEQUENCE</scope>
    <source>
        <strain evidence="1">Tica-EPR-9o50.N</strain>
    </source>
</reference>
<evidence type="ECO:0000313" key="1">
    <source>
        <dbReference type="EMBL" id="USF87791.1"/>
    </source>
</evidence>
<protein>
    <submittedName>
        <fullName evidence="1">Uncharacterized protein</fullName>
    </submittedName>
</protein>
<dbReference type="Proteomes" id="UP001056649">
    <property type="component" value="Chromosome"/>
</dbReference>
<keyword evidence="2" id="KW-1185">Reference proteome</keyword>
<sequence>MAGPPLPSKEELAQLSPEALTIYAGRSALRVLPLIANQGTVESWGSEAQQKLQVVELAAALFIAALTEDTSSYQYDFGGEYPEESAVAMVSAAAPALARGALNAGSGVEYIAARAISAAAYAAGTASRAVATASVSPSVIKGSAFAETIANPQLIHADSDFLVYADLAVARGREVAVKTFGAGGFERNVRVDFEALIKARLRDMLSIPLWPAGEPDNWGDFLAPWEKALRMVDPEVWDRYQQWLGGGGSLREEYHRLIGHWSAEHEREVMEAAAYQLPLPEAESEGIPAAVEPMPGEIGKVPVN</sequence>
<gene>
    <name evidence="1" type="ORF">L0Y14_00660</name>
</gene>
<dbReference type="KEGG" id="eps:L0Y14_00660"/>